<dbReference type="InterPro" id="IPR036388">
    <property type="entry name" value="WH-like_DNA-bd_sf"/>
</dbReference>
<dbReference type="Proteomes" id="UP000253529">
    <property type="component" value="Unassembled WGS sequence"/>
</dbReference>
<dbReference type="GO" id="GO:0006355">
    <property type="term" value="P:regulation of DNA-templated transcription"/>
    <property type="evidence" value="ECO:0007669"/>
    <property type="project" value="InterPro"/>
</dbReference>
<evidence type="ECO:0000256" key="1">
    <source>
        <dbReference type="ARBA" id="ARBA00023125"/>
    </source>
</evidence>
<dbReference type="GO" id="GO:0003677">
    <property type="term" value="F:DNA binding"/>
    <property type="evidence" value="ECO:0007669"/>
    <property type="project" value="UniProtKB-UniRule"/>
</dbReference>
<dbReference type="RefSeq" id="WP_170153090.1">
    <property type="nucleotide sequence ID" value="NZ_QNRK01000006.1"/>
</dbReference>
<dbReference type="PROSITE" id="PS51755">
    <property type="entry name" value="OMPR_PHOB"/>
    <property type="match status" value="1"/>
</dbReference>
<dbReference type="AlphaFoldDB" id="A0A366FQ44"/>
<reference evidence="4 5" key="1">
    <citation type="submission" date="2018-06" db="EMBL/GenBank/DDBJ databases">
        <title>Genomic Encyclopedia of Type Strains, Phase IV (KMG-IV): sequencing the most valuable type-strain genomes for metagenomic binning, comparative biology and taxonomic classification.</title>
        <authorList>
            <person name="Goeker M."/>
        </authorList>
    </citation>
    <scope>NUCLEOTIDE SEQUENCE [LARGE SCALE GENOMIC DNA]</scope>
    <source>
        <strain evidence="4 5">DSM 24875</strain>
    </source>
</reference>
<evidence type="ECO:0000259" key="3">
    <source>
        <dbReference type="PROSITE" id="PS51755"/>
    </source>
</evidence>
<keyword evidence="1 2" id="KW-0238">DNA-binding</keyword>
<dbReference type="SUPFAM" id="SSF46894">
    <property type="entry name" value="C-terminal effector domain of the bipartite response regulators"/>
    <property type="match status" value="1"/>
</dbReference>
<comment type="caution">
    <text evidence="4">The sequence shown here is derived from an EMBL/GenBank/DDBJ whole genome shotgun (WGS) entry which is preliminary data.</text>
</comment>
<dbReference type="InterPro" id="IPR016032">
    <property type="entry name" value="Sig_transdc_resp-reg_C-effctor"/>
</dbReference>
<organism evidence="4 5">
    <name type="scientific">Roseiarcus fermentans</name>
    <dbReference type="NCBI Taxonomy" id="1473586"/>
    <lineage>
        <taxon>Bacteria</taxon>
        <taxon>Pseudomonadati</taxon>
        <taxon>Pseudomonadota</taxon>
        <taxon>Alphaproteobacteria</taxon>
        <taxon>Hyphomicrobiales</taxon>
        <taxon>Roseiarcaceae</taxon>
        <taxon>Roseiarcus</taxon>
    </lineage>
</organism>
<feature type="domain" description="OmpR/PhoB-type" evidence="3">
    <location>
        <begin position="40"/>
        <end position="139"/>
    </location>
</feature>
<evidence type="ECO:0000256" key="2">
    <source>
        <dbReference type="PROSITE-ProRule" id="PRU01091"/>
    </source>
</evidence>
<gene>
    <name evidence="4" type="ORF">DFR50_106122</name>
</gene>
<accession>A0A366FQ44</accession>
<name>A0A366FQ44_9HYPH</name>
<keyword evidence="5" id="KW-1185">Reference proteome</keyword>
<dbReference type="InterPro" id="IPR001867">
    <property type="entry name" value="OmpR/PhoB-type_DNA-bd"/>
</dbReference>
<sequence>MQIFVLGESRPDRAAIEAALRLGKFEVVEPEAAAALLPGDGRFLFAAWTLDTATRDLRHAAGRRVDLTSFEYDLLVALLRRPGRALSRAALTAALKGRAWDPFDRSIDTLVARLRKKIDTPGAPSLVRSVRGVGYVLCAPVAPDDT</sequence>
<proteinExistence type="predicted"/>
<dbReference type="Pfam" id="PF00486">
    <property type="entry name" value="Trans_reg_C"/>
    <property type="match status" value="1"/>
</dbReference>
<evidence type="ECO:0000313" key="4">
    <source>
        <dbReference type="EMBL" id="RBP16160.1"/>
    </source>
</evidence>
<protein>
    <submittedName>
        <fullName evidence="4">Transcriptional regulator</fullName>
    </submittedName>
</protein>
<dbReference type="GO" id="GO:0000160">
    <property type="term" value="P:phosphorelay signal transduction system"/>
    <property type="evidence" value="ECO:0007669"/>
    <property type="project" value="InterPro"/>
</dbReference>
<dbReference type="Gene3D" id="1.10.10.10">
    <property type="entry name" value="Winged helix-like DNA-binding domain superfamily/Winged helix DNA-binding domain"/>
    <property type="match status" value="1"/>
</dbReference>
<feature type="DNA-binding region" description="OmpR/PhoB-type" evidence="2">
    <location>
        <begin position="40"/>
        <end position="139"/>
    </location>
</feature>
<dbReference type="CDD" id="cd00383">
    <property type="entry name" value="trans_reg_C"/>
    <property type="match status" value="1"/>
</dbReference>
<dbReference type="EMBL" id="QNRK01000006">
    <property type="protein sequence ID" value="RBP16160.1"/>
    <property type="molecule type" value="Genomic_DNA"/>
</dbReference>
<evidence type="ECO:0000313" key="5">
    <source>
        <dbReference type="Proteomes" id="UP000253529"/>
    </source>
</evidence>
<dbReference type="SMART" id="SM00862">
    <property type="entry name" value="Trans_reg_C"/>
    <property type="match status" value="1"/>
</dbReference>